<evidence type="ECO:0000313" key="9">
    <source>
        <dbReference type="Proteomes" id="UP001527057"/>
    </source>
</evidence>
<dbReference type="NCBIfam" id="TIGR00361">
    <property type="entry name" value="ComEC_Rec2"/>
    <property type="match status" value="1"/>
</dbReference>
<name>A0ABT4F095_9BACI</name>
<feature type="transmembrane region" description="Helical" evidence="6">
    <location>
        <begin position="397"/>
        <end position="422"/>
    </location>
</feature>
<evidence type="ECO:0000256" key="6">
    <source>
        <dbReference type="SAM" id="Phobius"/>
    </source>
</evidence>
<feature type="transmembrane region" description="Helical" evidence="6">
    <location>
        <begin position="339"/>
        <end position="357"/>
    </location>
</feature>
<protein>
    <submittedName>
        <fullName evidence="8">DNA internalization-related competence protein ComEC/Rec2</fullName>
    </submittedName>
</protein>
<dbReference type="InterPro" id="IPR001279">
    <property type="entry name" value="Metallo-B-lactamas"/>
</dbReference>
<feature type="transmembrane region" description="Helical" evidence="6">
    <location>
        <begin position="56"/>
        <end position="73"/>
    </location>
</feature>
<dbReference type="PROSITE" id="PS51257">
    <property type="entry name" value="PROKAR_LIPOPROTEIN"/>
    <property type="match status" value="1"/>
</dbReference>
<feature type="transmembrane region" description="Helical" evidence="6">
    <location>
        <begin position="20"/>
        <end position="50"/>
    </location>
</feature>
<dbReference type="Pfam" id="PF03772">
    <property type="entry name" value="Competence"/>
    <property type="match status" value="1"/>
</dbReference>
<reference evidence="8 9" key="1">
    <citation type="submission" date="2022-05" db="EMBL/GenBank/DDBJ databases">
        <title>Genome Sequencing of Bee-Associated Microbes.</title>
        <authorList>
            <person name="Dunlap C."/>
        </authorList>
    </citation>
    <scope>NUCLEOTIDE SEQUENCE [LARGE SCALE GENOMIC DNA]</scope>
    <source>
        <strain evidence="8 9">CBP-1093</strain>
    </source>
</reference>
<gene>
    <name evidence="8" type="ORF">M5W27_06290</name>
</gene>
<evidence type="ECO:0000256" key="2">
    <source>
        <dbReference type="ARBA" id="ARBA00022475"/>
    </source>
</evidence>
<evidence type="ECO:0000259" key="7">
    <source>
        <dbReference type="SMART" id="SM00849"/>
    </source>
</evidence>
<dbReference type="InterPro" id="IPR036866">
    <property type="entry name" value="RibonucZ/Hydroxyglut_hydro"/>
</dbReference>
<dbReference type="Gene3D" id="3.60.15.10">
    <property type="entry name" value="Ribonuclease Z/Hydroxyacylglutathione hydrolase-like"/>
    <property type="match status" value="1"/>
</dbReference>
<evidence type="ECO:0000256" key="3">
    <source>
        <dbReference type="ARBA" id="ARBA00022692"/>
    </source>
</evidence>
<proteinExistence type="predicted"/>
<dbReference type="CDD" id="cd07731">
    <property type="entry name" value="ComA-like_MBL-fold"/>
    <property type="match status" value="1"/>
</dbReference>
<feature type="transmembrane region" description="Helical" evidence="6">
    <location>
        <begin position="366"/>
        <end position="385"/>
    </location>
</feature>
<dbReference type="PANTHER" id="PTHR30619">
    <property type="entry name" value="DNA INTERNALIZATION/COMPETENCE PROTEIN COMEC/REC2"/>
    <property type="match status" value="1"/>
</dbReference>
<evidence type="ECO:0000313" key="8">
    <source>
        <dbReference type="EMBL" id="MCY9575457.1"/>
    </source>
</evidence>
<feature type="transmembrane region" description="Helical" evidence="6">
    <location>
        <begin position="316"/>
        <end position="333"/>
    </location>
</feature>
<evidence type="ECO:0000256" key="1">
    <source>
        <dbReference type="ARBA" id="ARBA00004651"/>
    </source>
</evidence>
<sequence length="785" mass="88110">MKRRINYLLPMFKYLPFGAISAAAGIALAACHLHVYFFLFLLVFLLISLLKKTPQLFLIVSLCGTIYTLMFMVHQSLEANHTAQEKSFSGSVVIESIPKIDGNRFSATVSTEDERLAAFYTIQTEYEKDALNSVVPGMSCHMSGDVRLPKHATIPNGFQYDQFLKTKGIDAVFLPKSIKSCTKHDSPSHVLSVLRQKGLRFLENLVPNSSVGIVQALIFGDRELIDPDTLRDYQMLGIIHLLAISGLHVQTLLACLFWCLLRVGVTRETARILLLCFLPVYACLTGAAPSVLRACLMAGIYLVITSLPKEMKQPSAVVLSVTFLLLLAIQPLYLFDVGFQLSFVVTFFILLSTRILSKAKSSEMQLFLISFIAQLASLPVLLYYFQQFSLLSVPLNMIFVPFYTIVVMPLSLLFFLLSLIYLPLGQTLFQLLDSVIRFSHQLSAHMASYDGLTLIFMKSTWWHVLLEVSSIIFLLFVLECKTSIKSYAVPLLFLIGALGVHYFTPNFLQKGEVTMLDVGQGDSLFIQLPYRAGHILIDTGGRLSFKEEPWKKRRKVSTIGDQTLIPFLHAKGIAKLDLLILTHGDQDHMGEAMRLMKRNKVKRLAVPKGFARSPEDAKLLAEAADQGIPVDELERGDQLRIGGQVMEVLHPANDRVTSKNNDSLVLALTLGGKRFIFTGDLEQEGEREIIKAYPQLRADVLKVAHHGSKGSTSEEWLQQLKPSFALISAGERNRYQHPHQEVLKKLNDHQTKVYRTDIAGSVTYEFLEENGTFYAHPPYDILQNQ</sequence>
<dbReference type="EMBL" id="JAMDMH010000011">
    <property type="protein sequence ID" value="MCY9575457.1"/>
    <property type="molecule type" value="Genomic_DNA"/>
</dbReference>
<comment type="caution">
    <text evidence="8">The sequence shown here is derived from an EMBL/GenBank/DDBJ whole genome shotgun (WGS) entry which is preliminary data.</text>
</comment>
<keyword evidence="4 6" id="KW-1133">Transmembrane helix</keyword>
<dbReference type="PANTHER" id="PTHR30619:SF1">
    <property type="entry name" value="RECOMBINATION PROTEIN 2"/>
    <property type="match status" value="1"/>
</dbReference>
<accession>A0ABT4F095</accession>
<comment type="subcellular location">
    <subcellularLocation>
        <location evidence="1">Cell membrane</location>
        <topology evidence="1">Multi-pass membrane protein</topology>
    </subcellularLocation>
</comment>
<keyword evidence="5 6" id="KW-0472">Membrane</keyword>
<keyword evidence="2" id="KW-1003">Cell membrane</keyword>
<feature type="domain" description="Metallo-beta-lactamase" evidence="7">
    <location>
        <begin position="520"/>
        <end position="731"/>
    </location>
</feature>
<dbReference type="Pfam" id="PF00753">
    <property type="entry name" value="Lactamase_B"/>
    <property type="match status" value="1"/>
</dbReference>
<dbReference type="Proteomes" id="UP001527057">
    <property type="component" value="Unassembled WGS sequence"/>
</dbReference>
<keyword evidence="9" id="KW-1185">Reference proteome</keyword>
<feature type="transmembrane region" description="Helical" evidence="6">
    <location>
        <begin position="272"/>
        <end position="304"/>
    </location>
</feature>
<keyword evidence="3 6" id="KW-0812">Transmembrane</keyword>
<evidence type="ECO:0000256" key="5">
    <source>
        <dbReference type="ARBA" id="ARBA00023136"/>
    </source>
</evidence>
<evidence type="ECO:0000256" key="4">
    <source>
        <dbReference type="ARBA" id="ARBA00022989"/>
    </source>
</evidence>
<dbReference type="InterPro" id="IPR004477">
    <property type="entry name" value="ComEC_N"/>
</dbReference>
<dbReference type="Pfam" id="PF13567">
    <property type="entry name" value="DUF4131"/>
    <property type="match status" value="1"/>
</dbReference>
<feature type="transmembrane region" description="Helical" evidence="6">
    <location>
        <begin position="484"/>
        <end position="503"/>
    </location>
</feature>
<organism evidence="8 9">
    <name type="scientific">Bacillus xiamenensis</name>
    <dbReference type="NCBI Taxonomy" id="1178537"/>
    <lineage>
        <taxon>Bacteria</taxon>
        <taxon>Bacillati</taxon>
        <taxon>Bacillota</taxon>
        <taxon>Bacilli</taxon>
        <taxon>Bacillales</taxon>
        <taxon>Bacillaceae</taxon>
        <taxon>Bacillus</taxon>
    </lineage>
</organism>
<dbReference type="SMART" id="SM00849">
    <property type="entry name" value="Lactamase_B"/>
    <property type="match status" value="1"/>
</dbReference>
<feature type="transmembrane region" description="Helical" evidence="6">
    <location>
        <begin position="238"/>
        <end position="260"/>
    </location>
</feature>
<dbReference type="NCBIfam" id="TIGR00360">
    <property type="entry name" value="ComEC_N-term"/>
    <property type="match status" value="1"/>
</dbReference>
<dbReference type="InterPro" id="IPR035681">
    <property type="entry name" value="ComA-like_MBL"/>
</dbReference>
<dbReference type="InterPro" id="IPR004797">
    <property type="entry name" value="Competence_ComEC/Rec2"/>
</dbReference>
<dbReference type="InterPro" id="IPR025405">
    <property type="entry name" value="DUF4131"/>
</dbReference>
<dbReference type="InterPro" id="IPR052159">
    <property type="entry name" value="Competence_DNA_uptake"/>
</dbReference>
<feature type="transmembrane region" description="Helical" evidence="6">
    <location>
        <begin position="460"/>
        <end position="478"/>
    </location>
</feature>
<dbReference type="SUPFAM" id="SSF56281">
    <property type="entry name" value="Metallo-hydrolase/oxidoreductase"/>
    <property type="match status" value="1"/>
</dbReference>